<sequence>MPHLRAIELQAAGTAVLQQEYHLEQWIIGAISPYIQRFEYLFKLNRLMLLGIDNILVYRGNRVRENIIFIMIIAIDQRIGKHANNTVRIWHIPVCGRITNTKLLLTGIPLQQHRQHCQQYRE</sequence>
<evidence type="ECO:0000313" key="2">
    <source>
        <dbReference type="Proteomes" id="UP000484015"/>
    </source>
</evidence>
<name>A0A6L6Q3Q7_9BURK</name>
<accession>A0A6L6Q3Q7</accession>
<gene>
    <name evidence="1" type="ORF">GM668_18595</name>
</gene>
<comment type="caution">
    <text evidence="1">The sequence shown here is derived from an EMBL/GenBank/DDBJ whole genome shotgun (WGS) entry which is preliminary data.</text>
</comment>
<dbReference type="AlphaFoldDB" id="A0A6L6Q3Q7"/>
<dbReference type="Proteomes" id="UP000484015">
    <property type="component" value="Unassembled WGS sequence"/>
</dbReference>
<protein>
    <submittedName>
        <fullName evidence="1">Uncharacterized protein</fullName>
    </submittedName>
</protein>
<keyword evidence="2" id="KW-1185">Reference proteome</keyword>
<dbReference type="EMBL" id="WNLA01000013">
    <property type="protein sequence ID" value="MTW04094.1"/>
    <property type="molecule type" value="Genomic_DNA"/>
</dbReference>
<evidence type="ECO:0000313" key="1">
    <source>
        <dbReference type="EMBL" id="MTW04094.1"/>
    </source>
</evidence>
<proteinExistence type="predicted"/>
<organism evidence="1 2">
    <name type="scientific">Pseudoduganella ginsengisoli</name>
    <dbReference type="NCBI Taxonomy" id="1462440"/>
    <lineage>
        <taxon>Bacteria</taxon>
        <taxon>Pseudomonadati</taxon>
        <taxon>Pseudomonadota</taxon>
        <taxon>Betaproteobacteria</taxon>
        <taxon>Burkholderiales</taxon>
        <taxon>Oxalobacteraceae</taxon>
        <taxon>Telluria group</taxon>
        <taxon>Pseudoduganella</taxon>
    </lineage>
</organism>
<reference evidence="1 2" key="1">
    <citation type="submission" date="2019-11" db="EMBL/GenBank/DDBJ databases">
        <title>Type strains purchased from KCTC, JCM and DSMZ.</title>
        <authorList>
            <person name="Lu H."/>
        </authorList>
    </citation>
    <scope>NUCLEOTIDE SEQUENCE [LARGE SCALE GENOMIC DNA]</scope>
    <source>
        <strain evidence="1 2">KCTC 42409</strain>
    </source>
</reference>